<evidence type="ECO:0000259" key="1">
    <source>
        <dbReference type="Pfam" id="PF01738"/>
    </source>
</evidence>
<dbReference type="RefSeq" id="WP_184461641.1">
    <property type="nucleotide sequence ID" value="NZ_JACHHW010000003.1"/>
</dbReference>
<keyword evidence="3" id="KW-1185">Reference proteome</keyword>
<dbReference type="Pfam" id="PF01738">
    <property type="entry name" value="DLH"/>
    <property type="match status" value="1"/>
</dbReference>
<protein>
    <submittedName>
        <fullName evidence="2">Dienelactone hydrolase</fullName>
    </submittedName>
</protein>
<dbReference type="GO" id="GO:0016787">
    <property type="term" value="F:hydrolase activity"/>
    <property type="evidence" value="ECO:0007669"/>
    <property type="project" value="UniProtKB-KW"/>
</dbReference>
<evidence type="ECO:0000313" key="2">
    <source>
        <dbReference type="EMBL" id="MBB5186883.1"/>
    </source>
</evidence>
<feature type="domain" description="Dienelactone hydrolase" evidence="1">
    <location>
        <begin position="36"/>
        <end position="224"/>
    </location>
</feature>
<dbReference type="AlphaFoldDB" id="A0A840R2Q0"/>
<name>A0A840R2Q0_9GAMM</name>
<sequence>MSATQIDAYQRYSFSAVSGSHQILHDVYYRGEGAPIVLIQELPGIGQETLRLADKFIDAGFSVYLPHLFGPIGKTSMVGNMTRVLCLRREFSVFSSGKSSPIVDWLRALCRKVRDDTQAAGVGVIGMCLTGNFAISLMGDDSVLAAVASQPSMPFHSQDALHMSADEIASTRQRIDSTGAMLAFRFAGDPMCTAKKFNSIDRQFNDGQQRIDLQTLPGRGHSVLTLDFVDEAGHPTREALDTVLAYFVRQLKHV</sequence>
<dbReference type="InterPro" id="IPR029058">
    <property type="entry name" value="AB_hydrolase_fold"/>
</dbReference>
<dbReference type="SUPFAM" id="SSF53474">
    <property type="entry name" value="alpha/beta-Hydrolases"/>
    <property type="match status" value="1"/>
</dbReference>
<reference evidence="2 3" key="1">
    <citation type="submission" date="2020-08" db="EMBL/GenBank/DDBJ databases">
        <title>Genomic Encyclopedia of Type Strains, Phase IV (KMG-IV): sequencing the most valuable type-strain genomes for metagenomic binning, comparative biology and taxonomic classification.</title>
        <authorList>
            <person name="Goeker M."/>
        </authorList>
    </citation>
    <scope>NUCLEOTIDE SEQUENCE [LARGE SCALE GENOMIC DNA]</scope>
    <source>
        <strain evidence="2 3">DSM 25701</strain>
    </source>
</reference>
<proteinExistence type="predicted"/>
<dbReference type="Gene3D" id="3.40.50.1820">
    <property type="entry name" value="alpha/beta hydrolase"/>
    <property type="match status" value="1"/>
</dbReference>
<dbReference type="Proteomes" id="UP000536640">
    <property type="component" value="Unassembled WGS sequence"/>
</dbReference>
<evidence type="ECO:0000313" key="3">
    <source>
        <dbReference type="Proteomes" id="UP000536640"/>
    </source>
</evidence>
<gene>
    <name evidence="2" type="ORF">HNQ57_001146</name>
</gene>
<dbReference type="EMBL" id="JACHHW010000003">
    <property type="protein sequence ID" value="MBB5186883.1"/>
    <property type="molecule type" value="Genomic_DNA"/>
</dbReference>
<dbReference type="InterPro" id="IPR002925">
    <property type="entry name" value="Dienelactn_hydro"/>
</dbReference>
<comment type="caution">
    <text evidence="2">The sequence shown here is derived from an EMBL/GenBank/DDBJ whole genome shotgun (WGS) entry which is preliminary data.</text>
</comment>
<accession>A0A840R2Q0</accession>
<keyword evidence="2" id="KW-0378">Hydrolase</keyword>
<organism evidence="2 3">
    <name type="scientific">Zhongshania antarctica</name>
    <dbReference type="NCBI Taxonomy" id="641702"/>
    <lineage>
        <taxon>Bacteria</taxon>
        <taxon>Pseudomonadati</taxon>
        <taxon>Pseudomonadota</taxon>
        <taxon>Gammaproteobacteria</taxon>
        <taxon>Cellvibrionales</taxon>
        <taxon>Spongiibacteraceae</taxon>
        <taxon>Zhongshania</taxon>
    </lineage>
</organism>